<dbReference type="NCBIfam" id="TIGR00474">
    <property type="entry name" value="selA"/>
    <property type="match status" value="1"/>
</dbReference>
<dbReference type="Pfam" id="PF12390">
    <property type="entry name" value="Se-cys_synth_N"/>
    <property type="match status" value="1"/>
</dbReference>
<evidence type="ECO:0000256" key="9">
    <source>
        <dbReference type="PIRSR" id="PIRSR618319-50"/>
    </source>
</evidence>
<dbReference type="Proteomes" id="UP000030380">
    <property type="component" value="Unassembled WGS sequence"/>
</dbReference>
<dbReference type="InterPro" id="IPR018319">
    <property type="entry name" value="SelA-like"/>
</dbReference>
<dbReference type="EC" id="2.9.1.1" evidence="8"/>
<accession>A0A0A3AUR1</accession>
<evidence type="ECO:0000259" key="10">
    <source>
        <dbReference type="Pfam" id="PF12390"/>
    </source>
</evidence>
<evidence type="ECO:0000256" key="4">
    <source>
        <dbReference type="ARBA" id="ARBA00022898"/>
    </source>
</evidence>
<keyword evidence="2 8" id="KW-0963">Cytoplasm</keyword>
<feature type="domain" description="L-seryl-tRNA selenium transferase N-terminal" evidence="10">
    <location>
        <begin position="5"/>
        <end position="44"/>
    </location>
</feature>
<dbReference type="GO" id="GO:0001514">
    <property type="term" value="P:selenocysteine incorporation"/>
    <property type="evidence" value="ECO:0007669"/>
    <property type="project" value="UniProtKB-UniRule"/>
</dbReference>
<dbReference type="RefSeq" id="WP_034611821.1">
    <property type="nucleotide sequence ID" value="NZ_JSUM01000001.1"/>
</dbReference>
<comment type="caution">
    <text evidence="11">The sequence shown here is derived from an EMBL/GenBank/DDBJ whole genome shotgun (WGS) entry which is preliminary data.</text>
</comment>
<keyword evidence="12" id="KW-1185">Reference proteome</keyword>
<keyword evidence="3 8" id="KW-0808">Transferase</keyword>
<evidence type="ECO:0000256" key="1">
    <source>
        <dbReference type="ARBA" id="ARBA00001933"/>
    </source>
</evidence>
<evidence type="ECO:0000313" key="11">
    <source>
        <dbReference type="EMBL" id="KGQ71507.1"/>
    </source>
</evidence>
<dbReference type="UniPathway" id="UPA00906">
    <property type="reaction ID" value="UER00896"/>
</dbReference>
<dbReference type="InterPro" id="IPR004534">
    <property type="entry name" value="SelA_trans"/>
</dbReference>
<dbReference type="InterPro" id="IPR015421">
    <property type="entry name" value="PyrdxlP-dep_Trfase_major"/>
</dbReference>
<comment type="similarity">
    <text evidence="7 8">Belongs to the SelA family.</text>
</comment>
<organism evidence="11 12">
    <name type="scientific">Chelonobacter oris</name>
    <dbReference type="NCBI Taxonomy" id="505317"/>
    <lineage>
        <taxon>Bacteria</taxon>
        <taxon>Pseudomonadati</taxon>
        <taxon>Pseudomonadota</taxon>
        <taxon>Gammaproteobacteria</taxon>
        <taxon>Pasteurellales</taxon>
        <taxon>Pasteurellaceae</taxon>
        <taxon>Chelonobacter</taxon>
    </lineage>
</organism>
<dbReference type="AlphaFoldDB" id="A0A0A3AUR1"/>
<protein>
    <recommendedName>
        <fullName evidence="8">L-seryl-tRNA(Sec) selenium transferase</fullName>
        <ecNumber evidence="8">2.9.1.1</ecNumber>
    </recommendedName>
    <alternativeName>
        <fullName evidence="8">Selenocysteine synthase</fullName>
        <shortName evidence="8">Sec synthase</shortName>
    </alternativeName>
    <alternativeName>
        <fullName evidence="8">Selenocysteinyl-tRNA(Sec) synthase</fullName>
    </alternativeName>
</protein>
<comment type="cofactor">
    <cofactor evidence="1 8 9">
        <name>pyridoxal 5'-phosphate</name>
        <dbReference type="ChEBI" id="CHEBI:597326"/>
    </cofactor>
</comment>
<keyword evidence="6 8" id="KW-0711">Selenium</keyword>
<dbReference type="GO" id="GO:0004125">
    <property type="term" value="F:L-seryl-tRNA(Sec) selenium transferase activity"/>
    <property type="evidence" value="ECO:0007669"/>
    <property type="project" value="UniProtKB-UniRule"/>
</dbReference>
<comment type="catalytic activity">
    <reaction evidence="8">
        <text>L-seryl-tRNA(Sec) + selenophosphate + H(+) = L-selenocysteinyl-tRNA(Sec) + phosphate</text>
        <dbReference type="Rhea" id="RHEA:22728"/>
        <dbReference type="Rhea" id="RHEA-COMP:9742"/>
        <dbReference type="Rhea" id="RHEA-COMP:9743"/>
        <dbReference type="ChEBI" id="CHEBI:15378"/>
        <dbReference type="ChEBI" id="CHEBI:16144"/>
        <dbReference type="ChEBI" id="CHEBI:43474"/>
        <dbReference type="ChEBI" id="CHEBI:78533"/>
        <dbReference type="ChEBI" id="CHEBI:78573"/>
        <dbReference type="EC" id="2.9.1.1"/>
    </reaction>
</comment>
<dbReference type="OrthoDB" id="9787096at2"/>
<keyword evidence="4 8" id="KW-0663">Pyridoxal phosphate</keyword>
<name>A0A0A3AUR1_9PAST</name>
<evidence type="ECO:0000256" key="8">
    <source>
        <dbReference type="HAMAP-Rule" id="MF_00423"/>
    </source>
</evidence>
<dbReference type="Gene3D" id="3.90.1150.180">
    <property type="match status" value="1"/>
</dbReference>
<dbReference type="Pfam" id="PF03841">
    <property type="entry name" value="SelA"/>
    <property type="match status" value="1"/>
</dbReference>
<dbReference type="FunFam" id="3.40.640.10:FF:000028">
    <property type="entry name" value="L-seryl-tRNA(Sec) selenium transferase"/>
    <property type="match status" value="1"/>
</dbReference>
<comment type="pathway">
    <text evidence="8">Aminoacyl-tRNA biosynthesis; selenocysteinyl-tRNA(Sec) biosynthesis; selenocysteinyl-tRNA(Sec) from L-seryl-tRNA(Sec) (bacterial route): step 1/1.</text>
</comment>
<evidence type="ECO:0000256" key="2">
    <source>
        <dbReference type="ARBA" id="ARBA00022490"/>
    </source>
</evidence>
<evidence type="ECO:0000313" key="12">
    <source>
        <dbReference type="Proteomes" id="UP000030380"/>
    </source>
</evidence>
<evidence type="ECO:0000256" key="7">
    <source>
        <dbReference type="ARBA" id="ARBA00044507"/>
    </source>
</evidence>
<keyword evidence="5 8" id="KW-0648">Protein biosynthesis</keyword>
<dbReference type="STRING" id="505317.OA57_00080"/>
<evidence type="ECO:0000256" key="3">
    <source>
        <dbReference type="ARBA" id="ARBA00022679"/>
    </source>
</evidence>
<sequence>MNTLYRALPSIDKILNSEQGGLLVARFGHAAVVAQLRSQLRQARQHIQQQQQLPRYFSDFSVLYKKVAHDLQLQQQVAIKKVHNLTGTVLHTNLGRALWSRSAQQAALGAMQENVALEFDLTQSKRSHRDQHIGELLAQLCGAEAACIVNNNAAAVLLMLATFANGKEVIISRGELIEIGGAFRIPDIMQQANCRLVEVGTTNRTRLSDYQRQINENTALLMKVHCSNYQICGFTESTAEAELAQLARQHQLPLISDLGSGALIDLTQYGLPGEPTPQKMLADGVDLVSFSGDKLLGGPQAGIIVGKKAYIERLQQHPLKRALRCDKVILAGLEATLRDYLFPEKLTEVNPTLQLLTRDLDTLRQTAEQLLLKLQEKLGADYCLQLEASSAQIGSGSQPMSRIPSLALTLCPYSDKNSDLMQLIHSLKQLSRPIIGRIENNKLWLDLRGVANPERLLTTLDEL</sequence>
<dbReference type="SUPFAM" id="SSF53383">
    <property type="entry name" value="PLP-dependent transferases"/>
    <property type="match status" value="1"/>
</dbReference>
<dbReference type="PANTHER" id="PTHR32328">
    <property type="entry name" value="L-SERYL-TRNA(SEC) SELENIUM TRANSFERASE"/>
    <property type="match status" value="1"/>
</dbReference>
<dbReference type="PANTHER" id="PTHR32328:SF0">
    <property type="entry name" value="L-SERYL-TRNA(SEC) SELENIUM TRANSFERASE"/>
    <property type="match status" value="1"/>
</dbReference>
<dbReference type="InterPro" id="IPR015424">
    <property type="entry name" value="PyrdxlP-dep_Trfase"/>
</dbReference>
<reference evidence="11 12" key="1">
    <citation type="submission" date="2014-11" db="EMBL/GenBank/DDBJ databases">
        <title>Draft genome sequence of Chelonobacter oris 1662T, associated with respiratory disease in Hermann's Tortoises.</title>
        <authorList>
            <person name="Kudirkiene E."/>
            <person name="Hansen M.J."/>
            <person name="Bojesen A.M."/>
        </authorList>
    </citation>
    <scope>NUCLEOTIDE SEQUENCE [LARGE SCALE GENOMIC DNA]</scope>
    <source>
        <strain evidence="11 12">1662</strain>
    </source>
</reference>
<dbReference type="HAMAP" id="MF_00423">
    <property type="entry name" value="SelA"/>
    <property type="match status" value="1"/>
</dbReference>
<dbReference type="GO" id="GO:0005737">
    <property type="term" value="C:cytoplasm"/>
    <property type="evidence" value="ECO:0007669"/>
    <property type="project" value="UniProtKB-SubCell"/>
</dbReference>
<dbReference type="EMBL" id="JSUM01000001">
    <property type="protein sequence ID" value="KGQ71507.1"/>
    <property type="molecule type" value="Genomic_DNA"/>
</dbReference>
<gene>
    <name evidence="8" type="primary">selA</name>
    <name evidence="11" type="ORF">OA57_00080</name>
</gene>
<evidence type="ECO:0000256" key="5">
    <source>
        <dbReference type="ARBA" id="ARBA00022917"/>
    </source>
</evidence>
<dbReference type="InterPro" id="IPR025862">
    <property type="entry name" value="SelA_trans_N_dom"/>
</dbReference>
<dbReference type="GO" id="GO:0001717">
    <property type="term" value="P:conversion of seryl-tRNAsec to selenocys-tRNAsec"/>
    <property type="evidence" value="ECO:0007669"/>
    <property type="project" value="UniProtKB-UniRule"/>
</dbReference>
<comment type="function">
    <text evidence="8">Converts seryl-tRNA(Sec) to selenocysteinyl-tRNA(Sec) required for selenoprotein biosynthesis.</text>
</comment>
<evidence type="ECO:0000256" key="6">
    <source>
        <dbReference type="ARBA" id="ARBA00023266"/>
    </source>
</evidence>
<proteinExistence type="inferred from homology"/>
<feature type="modified residue" description="N6-(pyridoxal phosphate)lysine" evidence="8 9">
    <location>
        <position position="294"/>
    </location>
</feature>
<dbReference type="Gene3D" id="3.40.640.10">
    <property type="entry name" value="Type I PLP-dependent aspartate aminotransferase-like (Major domain)"/>
    <property type="match status" value="1"/>
</dbReference>
<comment type="subcellular location">
    <subcellularLocation>
        <location evidence="8">Cytoplasm</location>
    </subcellularLocation>
</comment>